<evidence type="ECO:0000256" key="4">
    <source>
        <dbReference type="ARBA" id="ARBA00022807"/>
    </source>
</evidence>
<dbReference type="InterPro" id="IPR051202">
    <property type="entry name" value="Peptidase_C40"/>
</dbReference>
<keyword evidence="3" id="KW-0378">Hydrolase</keyword>
<dbReference type="InterPro" id="IPR038765">
    <property type="entry name" value="Papain-like_cys_pep_sf"/>
</dbReference>
<dbReference type="PROSITE" id="PS51935">
    <property type="entry name" value="NLPC_P60"/>
    <property type="match status" value="1"/>
</dbReference>
<comment type="similarity">
    <text evidence="1">Belongs to the peptidase C40 family.</text>
</comment>
<name>A0ABW7Z1Z8_9ACTN</name>
<keyword evidence="5" id="KW-0732">Signal</keyword>
<reference evidence="7 8" key="1">
    <citation type="submission" date="2024-10" db="EMBL/GenBank/DDBJ databases">
        <title>The Natural Products Discovery Center: Release of the First 8490 Sequenced Strains for Exploring Actinobacteria Biosynthetic Diversity.</title>
        <authorList>
            <person name="Kalkreuter E."/>
            <person name="Kautsar S.A."/>
            <person name="Yang D."/>
            <person name="Bader C.D."/>
            <person name="Teijaro C.N."/>
            <person name="Fluegel L."/>
            <person name="Davis C.M."/>
            <person name="Simpson J.R."/>
            <person name="Lauterbach L."/>
            <person name="Steele A.D."/>
            <person name="Gui C."/>
            <person name="Meng S."/>
            <person name="Li G."/>
            <person name="Viehrig K."/>
            <person name="Ye F."/>
            <person name="Su P."/>
            <person name="Kiefer A.F."/>
            <person name="Nichols A."/>
            <person name="Cepeda A.J."/>
            <person name="Yan W."/>
            <person name="Fan B."/>
            <person name="Jiang Y."/>
            <person name="Adhikari A."/>
            <person name="Zheng C.-J."/>
            <person name="Schuster L."/>
            <person name="Cowan T.M."/>
            <person name="Smanski M.J."/>
            <person name="Chevrette M.G."/>
            <person name="De Carvalho L.P.S."/>
            <person name="Shen B."/>
        </authorList>
    </citation>
    <scope>NUCLEOTIDE SEQUENCE [LARGE SCALE GENOMIC DNA]</scope>
    <source>
        <strain evidence="7 8">NPDC050545</strain>
    </source>
</reference>
<protein>
    <submittedName>
        <fullName evidence="7">C40 family peptidase</fullName>
    </submittedName>
</protein>
<dbReference type="PANTHER" id="PTHR47053:SF1">
    <property type="entry name" value="MUREIN DD-ENDOPEPTIDASE MEPH-RELATED"/>
    <property type="match status" value="1"/>
</dbReference>
<dbReference type="PANTHER" id="PTHR47053">
    <property type="entry name" value="MUREIN DD-ENDOPEPTIDASE MEPH-RELATED"/>
    <property type="match status" value="1"/>
</dbReference>
<dbReference type="EMBL" id="JBITGY010000009">
    <property type="protein sequence ID" value="MFI6502123.1"/>
    <property type="molecule type" value="Genomic_DNA"/>
</dbReference>
<evidence type="ECO:0000259" key="6">
    <source>
        <dbReference type="PROSITE" id="PS51935"/>
    </source>
</evidence>
<organism evidence="7 8">
    <name type="scientific">Nonomuraea typhae</name>
    <dbReference type="NCBI Taxonomy" id="2603600"/>
    <lineage>
        <taxon>Bacteria</taxon>
        <taxon>Bacillati</taxon>
        <taxon>Actinomycetota</taxon>
        <taxon>Actinomycetes</taxon>
        <taxon>Streptosporangiales</taxon>
        <taxon>Streptosporangiaceae</taxon>
        <taxon>Nonomuraea</taxon>
    </lineage>
</organism>
<dbReference type="InterPro" id="IPR000064">
    <property type="entry name" value="NLP_P60_dom"/>
</dbReference>
<evidence type="ECO:0000256" key="3">
    <source>
        <dbReference type="ARBA" id="ARBA00022801"/>
    </source>
</evidence>
<sequence>MSGWARRVLPALGLLLLLATASAPIRQYVAPEIVRLAYEIEGRDIVYSWGGGHADDPGPSRGTCLGYKGKINPCPAADTEGLDCSGFTRWVYALAHGADVLGPGNTNDHVRRMYRVSDPRPGDLVYFGKITKKRIKTHHVGIFLGGGKMMNAPETGSVVRIDEISSKKGFAGYYRY</sequence>
<evidence type="ECO:0000256" key="1">
    <source>
        <dbReference type="ARBA" id="ARBA00007074"/>
    </source>
</evidence>
<gene>
    <name evidence="7" type="ORF">ACIBG2_32410</name>
</gene>
<keyword evidence="2" id="KW-0645">Protease</keyword>
<feature type="chain" id="PRO_5046756067" evidence="5">
    <location>
        <begin position="24"/>
        <end position="176"/>
    </location>
</feature>
<comment type="caution">
    <text evidence="7">The sequence shown here is derived from an EMBL/GenBank/DDBJ whole genome shotgun (WGS) entry which is preliminary data.</text>
</comment>
<feature type="signal peptide" evidence="5">
    <location>
        <begin position="1"/>
        <end position="23"/>
    </location>
</feature>
<dbReference type="SUPFAM" id="SSF54001">
    <property type="entry name" value="Cysteine proteinases"/>
    <property type="match status" value="1"/>
</dbReference>
<evidence type="ECO:0000256" key="5">
    <source>
        <dbReference type="SAM" id="SignalP"/>
    </source>
</evidence>
<keyword evidence="8" id="KW-1185">Reference proteome</keyword>
<evidence type="ECO:0000313" key="8">
    <source>
        <dbReference type="Proteomes" id="UP001612741"/>
    </source>
</evidence>
<keyword evidence="4" id="KW-0788">Thiol protease</keyword>
<accession>A0ABW7Z1Z8</accession>
<proteinExistence type="inferred from homology"/>
<evidence type="ECO:0000313" key="7">
    <source>
        <dbReference type="EMBL" id="MFI6502123.1"/>
    </source>
</evidence>
<dbReference type="Gene3D" id="3.90.1720.10">
    <property type="entry name" value="endopeptidase domain like (from Nostoc punctiforme)"/>
    <property type="match status" value="1"/>
</dbReference>
<dbReference type="RefSeq" id="WP_397087165.1">
    <property type="nucleotide sequence ID" value="NZ_JBITGY010000009.1"/>
</dbReference>
<dbReference type="Pfam" id="PF00877">
    <property type="entry name" value="NLPC_P60"/>
    <property type="match status" value="1"/>
</dbReference>
<evidence type="ECO:0000256" key="2">
    <source>
        <dbReference type="ARBA" id="ARBA00022670"/>
    </source>
</evidence>
<dbReference type="Proteomes" id="UP001612741">
    <property type="component" value="Unassembled WGS sequence"/>
</dbReference>
<feature type="domain" description="NlpC/P60" evidence="6">
    <location>
        <begin position="27"/>
        <end position="176"/>
    </location>
</feature>